<dbReference type="HOGENOM" id="CLU_945324_0_0_2"/>
<evidence type="ECO:0000313" key="6">
    <source>
        <dbReference type="Proteomes" id="UP000000390"/>
    </source>
</evidence>
<dbReference type="AlphaFoldDB" id="D8JAV0"/>
<name>D8JAV0_HALJB</name>
<evidence type="ECO:0000259" key="2">
    <source>
        <dbReference type="Pfam" id="PF26236"/>
    </source>
</evidence>
<dbReference type="RefSeq" id="WP_008415120.1">
    <property type="nucleotide sequence ID" value="NC_014297.1"/>
</dbReference>
<dbReference type="eggNOG" id="arCOG08971">
    <property type="taxonomic scope" value="Archaea"/>
</dbReference>
<evidence type="ECO:0000259" key="3">
    <source>
        <dbReference type="Pfam" id="PF26238"/>
    </source>
</evidence>
<reference evidence="4 6" key="1">
    <citation type="journal article" date="2010" name="J. Bacteriol.">
        <title>Complete genome sequence of Halalkalicoccus jeotgali B3(T), an extremely halophilic archaeon.</title>
        <authorList>
            <person name="Roh S.W."/>
            <person name="Nam Y.D."/>
            <person name="Nam S.H."/>
            <person name="Choi S.H."/>
            <person name="Park H.S."/>
            <person name="Bae J.W."/>
        </authorList>
    </citation>
    <scope>NUCLEOTIDE SEQUENCE [LARGE SCALE GENOMIC DNA]</scope>
    <source>
        <strain evidence="4">B3</strain>
        <strain evidence="6">DSM 18796 / CECT 7217 / JCM 14584 / KCTC 4019 / B3</strain>
    </source>
</reference>
<feature type="domain" description="DUF8054" evidence="3">
    <location>
        <begin position="100"/>
        <end position="211"/>
    </location>
</feature>
<dbReference type="Proteomes" id="UP000011645">
    <property type="component" value="Unassembled WGS sequence"/>
</dbReference>
<keyword evidence="1" id="KW-0472">Membrane</keyword>
<evidence type="ECO:0000313" key="4">
    <source>
        <dbReference type="EMBL" id="ADJ14822.1"/>
    </source>
</evidence>
<dbReference type="EMBL" id="CP002062">
    <property type="protein sequence ID" value="ADJ14822.1"/>
    <property type="molecule type" value="Genomic_DNA"/>
</dbReference>
<accession>D8JAV0</accession>
<dbReference type="PROSITE" id="PS51257">
    <property type="entry name" value="PROKAR_LIPOPROTEIN"/>
    <property type="match status" value="1"/>
</dbReference>
<evidence type="ECO:0000256" key="1">
    <source>
        <dbReference type="SAM" id="Phobius"/>
    </source>
</evidence>
<keyword evidence="1" id="KW-1133">Transmembrane helix</keyword>
<proteinExistence type="predicted"/>
<dbReference type="InterPro" id="IPR058674">
    <property type="entry name" value="DUF8054_N"/>
</dbReference>
<dbReference type="Proteomes" id="UP000000390">
    <property type="component" value="Chromosome"/>
</dbReference>
<dbReference type="Pfam" id="PF26236">
    <property type="entry name" value="DUF8054_N"/>
    <property type="match status" value="1"/>
</dbReference>
<protein>
    <submittedName>
        <fullName evidence="4">Uncharacterized protein</fullName>
    </submittedName>
</protein>
<organism evidence="4 6">
    <name type="scientific">Halalkalicoccus jeotgali (strain DSM 18796 / CECT 7217 / JCM 14584 / KCTC 4019 / B3)</name>
    <dbReference type="NCBI Taxonomy" id="795797"/>
    <lineage>
        <taxon>Archaea</taxon>
        <taxon>Methanobacteriati</taxon>
        <taxon>Methanobacteriota</taxon>
        <taxon>Stenosarchaea group</taxon>
        <taxon>Halobacteria</taxon>
        <taxon>Halobacteriales</taxon>
        <taxon>Halococcaceae</taxon>
        <taxon>Halalkalicoccus</taxon>
    </lineage>
</organism>
<dbReference type="EMBL" id="AOHV01000015">
    <property type="protein sequence ID" value="ELY39405.1"/>
    <property type="molecule type" value="Genomic_DNA"/>
</dbReference>
<keyword evidence="7" id="KW-1185">Reference proteome</keyword>
<dbReference type="KEGG" id="hje:HacjB3_07175"/>
<feature type="domain" description="DUF8054" evidence="2">
    <location>
        <begin position="6"/>
        <end position="71"/>
    </location>
</feature>
<dbReference type="OrthoDB" id="205972at2157"/>
<dbReference type="STRING" id="795797.HacjB3_07175"/>
<evidence type="ECO:0000313" key="5">
    <source>
        <dbReference type="EMBL" id="ELY39405.1"/>
    </source>
</evidence>
<dbReference type="InterPro" id="IPR058775">
    <property type="entry name" value="DUF8054_M"/>
</dbReference>
<evidence type="ECO:0000313" key="7">
    <source>
        <dbReference type="Proteomes" id="UP000011645"/>
    </source>
</evidence>
<dbReference type="GeneID" id="9419237"/>
<gene>
    <name evidence="4" type="ordered locus">HacjB3_07175</name>
    <name evidence="5" type="ORF">C497_05587</name>
</gene>
<dbReference type="PATRIC" id="fig|795797.18.peg.1431"/>
<dbReference type="Pfam" id="PF26238">
    <property type="entry name" value="DUF8054_M"/>
    <property type="match status" value="1"/>
</dbReference>
<reference evidence="5 7" key="2">
    <citation type="journal article" date="2014" name="PLoS Genet.">
        <title>Phylogenetically driven sequencing of extremely halophilic archaea reveals strategies for static and dynamic osmo-response.</title>
        <authorList>
            <person name="Becker E.A."/>
            <person name="Seitzer P.M."/>
            <person name="Tritt A."/>
            <person name="Larsen D."/>
            <person name="Krusor M."/>
            <person name="Yao A.I."/>
            <person name="Wu D."/>
            <person name="Madern D."/>
            <person name="Eisen J.A."/>
            <person name="Darling A.E."/>
            <person name="Facciotti M.T."/>
        </authorList>
    </citation>
    <scope>NUCLEOTIDE SEQUENCE [LARGE SCALE GENOMIC DNA]</scope>
    <source>
        <strain evidence="5">B3</strain>
        <strain evidence="7">DSM 18796 / CECT 7217 / JCM 14584 / KCTC 4019 / B3</strain>
    </source>
</reference>
<sequence length="262" mass="28516">MGPIVLRRPEYTGQNRCWPCTVANGLVLAGCCLALVPLSIPLSLFALLAGAGAIRYRGYLVPYTPQLTARVRQAIASEPARPRAGSLDLKDDEELGRRTVETLLAEGVLVPDGDRLHLEERFRGAWREEMTRLRARSDEGLLAAITAATDGTDVELLEADRPLFVLTGSVGGEAWVSRPVVIAEIAAERALGVCVPDMNRRDRLTAARALRSFLEYCPVCETPTEETRPHLCCGSAPTPEARSGTVLVCPACDEALYRFLDD</sequence>
<keyword evidence="1" id="KW-0812">Transmembrane</keyword>
<feature type="transmembrane region" description="Helical" evidence="1">
    <location>
        <begin position="26"/>
        <end position="49"/>
    </location>
</feature>